<keyword evidence="7" id="KW-1185">Reference proteome</keyword>
<evidence type="ECO:0000256" key="2">
    <source>
        <dbReference type="ARBA" id="ARBA00009009"/>
    </source>
</evidence>
<dbReference type="Pfam" id="PF13354">
    <property type="entry name" value="Beta-lactamase2"/>
    <property type="match status" value="1"/>
</dbReference>
<comment type="catalytic activity">
    <reaction evidence="1">
        <text>a beta-lactam + H2O = a substituted beta-amino acid</text>
        <dbReference type="Rhea" id="RHEA:20401"/>
        <dbReference type="ChEBI" id="CHEBI:15377"/>
        <dbReference type="ChEBI" id="CHEBI:35627"/>
        <dbReference type="ChEBI" id="CHEBI:140347"/>
        <dbReference type="EC" id="3.5.2.6"/>
    </reaction>
</comment>
<feature type="region of interest" description="Disordered" evidence="4">
    <location>
        <begin position="165"/>
        <end position="188"/>
    </location>
</feature>
<dbReference type="PANTHER" id="PTHR35333">
    <property type="entry name" value="BETA-LACTAMASE"/>
    <property type="match status" value="1"/>
</dbReference>
<dbReference type="RefSeq" id="WP_115518591.1">
    <property type="nucleotide sequence ID" value="NZ_QRGO01000003.1"/>
</dbReference>
<name>A0A371B0H6_9BRAD</name>
<dbReference type="GO" id="GO:0008800">
    <property type="term" value="F:beta-lactamase activity"/>
    <property type="evidence" value="ECO:0007669"/>
    <property type="project" value="UniProtKB-EC"/>
</dbReference>
<dbReference type="SUPFAM" id="SSF56601">
    <property type="entry name" value="beta-lactamase/transpeptidase-like"/>
    <property type="match status" value="1"/>
</dbReference>
<dbReference type="PRINTS" id="PR00118">
    <property type="entry name" value="BLACTAMASEA"/>
</dbReference>
<dbReference type="PANTHER" id="PTHR35333:SF3">
    <property type="entry name" value="BETA-LACTAMASE-TYPE TRANSPEPTIDASE FOLD CONTAINING PROTEIN"/>
    <property type="match status" value="1"/>
</dbReference>
<organism evidence="6 7">
    <name type="scientific">Undibacter mobilis</name>
    <dbReference type="NCBI Taxonomy" id="2292256"/>
    <lineage>
        <taxon>Bacteria</taxon>
        <taxon>Pseudomonadati</taxon>
        <taxon>Pseudomonadota</taxon>
        <taxon>Alphaproteobacteria</taxon>
        <taxon>Hyphomicrobiales</taxon>
        <taxon>Nitrobacteraceae</taxon>
        <taxon>Undibacter</taxon>
    </lineage>
</organism>
<sequence length="297" mass="31196">MSGCLSPLSRRQAVVGLASLPLLSLPNRAYALDPPAQRVAALEKKIGGRVGVYLRDITGRVLVAHRADERFPMCSTFKFLLAAAALRRVDQGQMSLDQVLNFGEADLLSYAPVAKANVAKGGLSLGELCAAIVTVSDNTAANVILRNIGGPQAVTAFARAIGDPDTRLDRTEPELNSAIPGDPRDTTTPQAITEDLFRLLSGNVLAPASQQMLENWMIASKTGLKRLRAGVPNGWSVGDKTGTGANGSANVVAIIRPGNRATLFASVYLTGSTAEADELDAVHAEIGRIAADIVTKS</sequence>
<dbReference type="Proteomes" id="UP000263993">
    <property type="component" value="Unassembled WGS sequence"/>
</dbReference>
<dbReference type="InterPro" id="IPR045155">
    <property type="entry name" value="Beta-lactam_cat"/>
</dbReference>
<reference evidence="7" key="1">
    <citation type="submission" date="2018-08" db="EMBL/GenBank/DDBJ databases">
        <authorList>
            <person name="Kim S.-J."/>
            <person name="Jung G.-Y."/>
        </authorList>
    </citation>
    <scope>NUCLEOTIDE SEQUENCE [LARGE SCALE GENOMIC DNA]</scope>
    <source>
        <strain evidence="7">GY_H</strain>
    </source>
</reference>
<dbReference type="NCBIfam" id="NF033103">
    <property type="entry name" value="bla_class_A"/>
    <property type="match status" value="1"/>
</dbReference>
<evidence type="ECO:0000313" key="7">
    <source>
        <dbReference type="Proteomes" id="UP000263993"/>
    </source>
</evidence>
<dbReference type="Gene3D" id="3.40.710.10">
    <property type="entry name" value="DD-peptidase/beta-lactamase superfamily"/>
    <property type="match status" value="1"/>
</dbReference>
<protein>
    <recommendedName>
        <fullName evidence="3">beta-lactamase</fullName>
        <ecNumber evidence="3">3.5.2.6</ecNumber>
    </recommendedName>
</protein>
<proteinExistence type="inferred from homology"/>
<dbReference type="GO" id="GO:0046677">
    <property type="term" value="P:response to antibiotic"/>
    <property type="evidence" value="ECO:0007669"/>
    <property type="project" value="InterPro"/>
</dbReference>
<gene>
    <name evidence="6" type="primary">bla</name>
    <name evidence="6" type="ORF">DXH78_17685</name>
</gene>
<evidence type="ECO:0000256" key="1">
    <source>
        <dbReference type="ARBA" id="ARBA00001526"/>
    </source>
</evidence>
<feature type="domain" description="Beta-lactamase class A catalytic" evidence="5">
    <location>
        <begin position="51"/>
        <end position="264"/>
    </location>
</feature>
<comment type="caution">
    <text evidence="6">The sequence shown here is derived from an EMBL/GenBank/DDBJ whole genome shotgun (WGS) entry which is preliminary data.</text>
</comment>
<dbReference type="GO" id="GO:0030655">
    <property type="term" value="P:beta-lactam antibiotic catabolic process"/>
    <property type="evidence" value="ECO:0007669"/>
    <property type="project" value="InterPro"/>
</dbReference>
<dbReference type="EMBL" id="QRGO01000003">
    <property type="protein sequence ID" value="RDV01075.1"/>
    <property type="molecule type" value="Genomic_DNA"/>
</dbReference>
<comment type="similarity">
    <text evidence="2">Belongs to the class-A beta-lactamase family.</text>
</comment>
<dbReference type="AlphaFoldDB" id="A0A371B0H6"/>
<dbReference type="InterPro" id="IPR000871">
    <property type="entry name" value="Beta-lactam_class-A"/>
</dbReference>
<evidence type="ECO:0000259" key="5">
    <source>
        <dbReference type="Pfam" id="PF13354"/>
    </source>
</evidence>
<evidence type="ECO:0000256" key="3">
    <source>
        <dbReference type="ARBA" id="ARBA00012865"/>
    </source>
</evidence>
<accession>A0A371B0H6</accession>
<evidence type="ECO:0000313" key="6">
    <source>
        <dbReference type="EMBL" id="RDV01075.1"/>
    </source>
</evidence>
<dbReference type="EC" id="3.5.2.6" evidence="3"/>
<evidence type="ECO:0000256" key="4">
    <source>
        <dbReference type="SAM" id="MobiDB-lite"/>
    </source>
</evidence>
<dbReference type="InterPro" id="IPR012338">
    <property type="entry name" value="Beta-lactam/transpept-like"/>
</dbReference>
<dbReference type="OrthoDB" id="9784149at2"/>